<comment type="cofactor">
    <cofactor evidence="1">
        <name>[4Fe-4S] cluster</name>
        <dbReference type="ChEBI" id="CHEBI:49883"/>
    </cofactor>
</comment>
<dbReference type="PANTHER" id="PTHR46124:SF2">
    <property type="entry name" value="D-AMINOACYL-TRNA DEACYLASE"/>
    <property type="match status" value="1"/>
</dbReference>
<dbReference type="InterPro" id="IPR013785">
    <property type="entry name" value="Aldolase_TIM"/>
</dbReference>
<dbReference type="NCBIfam" id="TIGR04038">
    <property type="entry name" value="tatD_link_rSAM"/>
    <property type="match status" value="1"/>
</dbReference>
<evidence type="ECO:0000313" key="10">
    <source>
        <dbReference type="Proteomes" id="UP001295463"/>
    </source>
</evidence>
<evidence type="ECO:0000256" key="7">
    <source>
        <dbReference type="ARBA" id="ARBA00023014"/>
    </source>
</evidence>
<dbReference type="CDD" id="cd01310">
    <property type="entry name" value="TatD_DNAse"/>
    <property type="match status" value="1"/>
</dbReference>
<keyword evidence="6" id="KW-0408">Iron</keyword>
<dbReference type="InterPro" id="IPR018228">
    <property type="entry name" value="DNase_TatD-rel_CS"/>
</dbReference>
<evidence type="ECO:0000256" key="2">
    <source>
        <dbReference type="ARBA" id="ARBA00009275"/>
    </source>
</evidence>
<evidence type="ECO:0000259" key="8">
    <source>
        <dbReference type="PROSITE" id="PS51918"/>
    </source>
</evidence>
<dbReference type="Pfam" id="PF01026">
    <property type="entry name" value="TatD_DNase"/>
    <property type="match status" value="1"/>
</dbReference>
<keyword evidence="3" id="KW-0949">S-adenosyl-L-methionine</keyword>
<dbReference type="NCBIfam" id="TIGR00010">
    <property type="entry name" value="YchF/TatD family DNA exonuclease"/>
    <property type="match status" value="1"/>
</dbReference>
<keyword evidence="7" id="KW-0411">Iron-sulfur</keyword>
<reference evidence="9 10" key="1">
    <citation type="submission" date="2022-03" db="EMBL/GenBank/DDBJ databases">
        <authorList>
            <person name="Koch H."/>
        </authorList>
    </citation>
    <scope>NUCLEOTIDE SEQUENCE [LARGE SCALE GENOMIC DNA]</scope>
    <source>
        <strain evidence="9 10">G1</strain>
    </source>
</reference>
<dbReference type="PROSITE" id="PS01091">
    <property type="entry name" value="TATD_3"/>
    <property type="match status" value="1"/>
</dbReference>
<dbReference type="InterPro" id="IPR007197">
    <property type="entry name" value="rSAM"/>
</dbReference>
<comment type="similarity">
    <text evidence="2">Belongs to the metallo-dependent hydrolases superfamily. TatD-type hydrolase family.</text>
</comment>
<gene>
    <name evidence="9" type="ORF">GEAMG1_1000</name>
</gene>
<dbReference type="PROSITE" id="PS01090">
    <property type="entry name" value="TATD_2"/>
    <property type="match status" value="1"/>
</dbReference>
<keyword evidence="5" id="KW-0378">Hydrolase</keyword>
<evidence type="ECO:0000256" key="5">
    <source>
        <dbReference type="ARBA" id="ARBA00022801"/>
    </source>
</evidence>
<dbReference type="PROSITE" id="PS51918">
    <property type="entry name" value="RADICAL_SAM"/>
    <property type="match status" value="1"/>
</dbReference>
<dbReference type="Pfam" id="PF04055">
    <property type="entry name" value="Radical_SAM"/>
    <property type="match status" value="1"/>
</dbReference>
<keyword evidence="10" id="KW-1185">Reference proteome</keyword>
<dbReference type="EMBL" id="OW150024">
    <property type="protein sequence ID" value="CAH2030814.1"/>
    <property type="molecule type" value="Genomic_DNA"/>
</dbReference>
<dbReference type="InterPro" id="IPR001130">
    <property type="entry name" value="TatD-like"/>
</dbReference>
<dbReference type="RefSeq" id="WP_305731687.1">
    <property type="nucleotide sequence ID" value="NZ_OW150024.1"/>
</dbReference>
<dbReference type="InterPro" id="IPR058240">
    <property type="entry name" value="rSAM_sf"/>
</dbReference>
<evidence type="ECO:0000256" key="4">
    <source>
        <dbReference type="ARBA" id="ARBA00022723"/>
    </source>
</evidence>
<dbReference type="PANTHER" id="PTHR46124">
    <property type="entry name" value="D-AMINOACYL-TRNA DEACYLASE"/>
    <property type="match status" value="1"/>
</dbReference>
<accession>A0ABM9D8X3</accession>
<dbReference type="SFLD" id="SFLDS00029">
    <property type="entry name" value="Radical_SAM"/>
    <property type="match status" value="1"/>
</dbReference>
<dbReference type="SUPFAM" id="SSF102114">
    <property type="entry name" value="Radical SAM enzymes"/>
    <property type="match status" value="1"/>
</dbReference>
<protein>
    <submittedName>
        <fullName evidence="9">Deoxyribonuclease YcfH / radical SAM domain protein</fullName>
    </submittedName>
</protein>
<evidence type="ECO:0000256" key="6">
    <source>
        <dbReference type="ARBA" id="ARBA00023004"/>
    </source>
</evidence>
<dbReference type="CDD" id="cd01335">
    <property type="entry name" value="Radical_SAM"/>
    <property type="match status" value="1"/>
</dbReference>
<evidence type="ECO:0000256" key="3">
    <source>
        <dbReference type="ARBA" id="ARBA00022691"/>
    </source>
</evidence>
<dbReference type="InterPro" id="IPR023821">
    <property type="entry name" value="rSAM_TatD-assoc"/>
</dbReference>
<evidence type="ECO:0000313" key="9">
    <source>
        <dbReference type="EMBL" id="CAH2030814.1"/>
    </source>
</evidence>
<sequence>MNRHTPIIDTHCHLYYDDFQQDWDQMLGRAEEAGVTGMIVVGADAASSRDAVLLAERYPTMYCTVGIHPHDAAGVDEAAIAALAELARSTPKCVAIGEIGLDFYRDRSPRDQQDRVFRRFLQLSRELDKPVVIHDRDAHEETLQAIRQEGVTRGVMHCFSGDVAFARRCLEQGLYLSIPGTVTYPSNQQLRDVVATTPMERLLLETDCPYLSPVPHRGKRNEPAYTRITAEKVAEIKGLSPDDVARITTMNAGKLFGIPLWDSSTRIAYRIRNSLYLNITNRCSNRCSFCAKFDEFTVKGHNLLLDHEPGFEEVMAAIGHPEDIDEVVFCGFGESLLRLELVKQVAAALKQRGYRIRINSDGQANLAHGRTILPELAGLVDSISISLNAPDAVTYARLCNTPFGEAGFEAICDFLREAPRHIPEVTATAVTVPGIDIEACRRLALSLGVGFRVREYAEVG</sequence>
<keyword evidence="4" id="KW-0479">Metal-binding</keyword>
<dbReference type="SFLD" id="SFLDG01111">
    <property type="entry name" value="Uncharacterised_Radical_SAM_Su"/>
    <property type="match status" value="1"/>
</dbReference>
<name>A0ABM9D8X3_9BACT</name>
<feature type="domain" description="Radical SAM core" evidence="8">
    <location>
        <begin position="269"/>
        <end position="460"/>
    </location>
</feature>
<organism evidence="9 10">
    <name type="scientific">Trichlorobacter ammonificans</name>
    <dbReference type="NCBI Taxonomy" id="2916410"/>
    <lineage>
        <taxon>Bacteria</taxon>
        <taxon>Pseudomonadati</taxon>
        <taxon>Thermodesulfobacteriota</taxon>
        <taxon>Desulfuromonadia</taxon>
        <taxon>Geobacterales</taxon>
        <taxon>Geobacteraceae</taxon>
        <taxon>Trichlorobacter</taxon>
    </lineage>
</organism>
<dbReference type="InterPro" id="IPR032466">
    <property type="entry name" value="Metal_Hydrolase"/>
</dbReference>
<dbReference type="Gene3D" id="3.20.20.70">
    <property type="entry name" value="Aldolase class I"/>
    <property type="match status" value="1"/>
</dbReference>
<dbReference type="InterPro" id="IPR015991">
    <property type="entry name" value="TatD/YcfH-like"/>
</dbReference>
<dbReference type="Gene3D" id="3.20.20.140">
    <property type="entry name" value="Metal-dependent hydrolases"/>
    <property type="match status" value="1"/>
</dbReference>
<proteinExistence type="inferred from homology"/>
<dbReference type="Proteomes" id="UP001295463">
    <property type="component" value="Chromosome"/>
</dbReference>
<dbReference type="SUPFAM" id="SSF51556">
    <property type="entry name" value="Metallo-dependent hydrolases"/>
    <property type="match status" value="1"/>
</dbReference>
<evidence type="ECO:0000256" key="1">
    <source>
        <dbReference type="ARBA" id="ARBA00001966"/>
    </source>
</evidence>